<keyword evidence="2" id="KW-1185">Reference proteome</keyword>
<reference evidence="1 2" key="1">
    <citation type="submission" date="2014-07" db="EMBL/GenBank/DDBJ databases">
        <authorList>
            <person name="McCorrison J."/>
            <person name="Sanka R."/>
            <person name="Torralba M."/>
            <person name="Gillis M."/>
            <person name="Haft D.H."/>
            <person name="Methe B."/>
            <person name="Sutton G."/>
            <person name="Nelson K.E."/>
        </authorList>
    </citation>
    <scope>NUCLEOTIDE SEQUENCE [LARGE SCALE GENOMIC DNA]</scope>
    <source>
        <strain evidence="1 2">DNF00314</strain>
    </source>
</reference>
<dbReference type="EMBL" id="JRNT01000008">
    <property type="protein sequence ID" value="KGF47555.1"/>
    <property type="molecule type" value="Genomic_DNA"/>
</dbReference>
<gene>
    <name evidence="1" type="ORF">HMPREF0872_03930</name>
</gene>
<sequence length="66" mass="7640">MVLYENDKHLTKAYKKHDGVVTEIKPTDNTFYYKGQRVVMVDVTYIAKTADGEKVEKHSKECMKGE</sequence>
<evidence type="ECO:0000313" key="2">
    <source>
        <dbReference type="Proteomes" id="UP000029628"/>
    </source>
</evidence>
<dbReference type="Proteomes" id="UP000029628">
    <property type="component" value="Unassembled WGS sequence"/>
</dbReference>
<organism evidence="1 2">
    <name type="scientific">Veillonella montpellierensis DNF00314</name>
    <dbReference type="NCBI Taxonomy" id="1401067"/>
    <lineage>
        <taxon>Bacteria</taxon>
        <taxon>Bacillati</taxon>
        <taxon>Bacillota</taxon>
        <taxon>Negativicutes</taxon>
        <taxon>Veillonellales</taxon>
        <taxon>Veillonellaceae</taxon>
        <taxon>Veillonella</taxon>
    </lineage>
</organism>
<dbReference type="RefSeq" id="WP_038152064.1">
    <property type="nucleotide sequence ID" value="NZ_JRNT01000008.1"/>
</dbReference>
<evidence type="ECO:0000313" key="1">
    <source>
        <dbReference type="EMBL" id="KGF47555.1"/>
    </source>
</evidence>
<dbReference type="AlphaFoldDB" id="A0A096AL47"/>
<protein>
    <submittedName>
        <fullName evidence="1">Uncharacterized protein</fullName>
    </submittedName>
</protein>
<accession>A0A096AL47</accession>
<name>A0A096AL47_9FIRM</name>
<proteinExistence type="predicted"/>
<comment type="caution">
    <text evidence="1">The sequence shown here is derived from an EMBL/GenBank/DDBJ whole genome shotgun (WGS) entry which is preliminary data.</text>
</comment>